<feature type="binding site" evidence="10">
    <location>
        <begin position="152"/>
        <end position="155"/>
    </location>
    <ligand>
        <name>substrate</name>
    </ligand>
</feature>
<feature type="binding site" evidence="10">
    <location>
        <position position="68"/>
    </location>
    <ligand>
        <name>Mg(2+)</name>
        <dbReference type="ChEBI" id="CHEBI:18420"/>
    </ligand>
</feature>
<dbReference type="EMBL" id="JAGIBU010000009">
    <property type="protein sequence ID" value="MBS7825292.1"/>
    <property type="molecule type" value="Genomic_DNA"/>
</dbReference>
<organism evidence="12 13">
    <name type="scientific">Wohlfahrtiimonas chitiniclastica</name>
    <dbReference type="NCBI Taxonomy" id="400946"/>
    <lineage>
        <taxon>Bacteria</taxon>
        <taxon>Pseudomonadati</taxon>
        <taxon>Pseudomonadota</taxon>
        <taxon>Gammaproteobacteria</taxon>
        <taxon>Cardiobacteriales</taxon>
        <taxon>Ignatzschineriaceae</taxon>
        <taxon>Wohlfahrtiimonas</taxon>
    </lineage>
</organism>
<comment type="catalytic activity">
    <reaction evidence="9 10">
        <text>XTP + H2O = XMP + diphosphate + H(+)</text>
        <dbReference type="Rhea" id="RHEA:28610"/>
        <dbReference type="ChEBI" id="CHEBI:15377"/>
        <dbReference type="ChEBI" id="CHEBI:15378"/>
        <dbReference type="ChEBI" id="CHEBI:33019"/>
        <dbReference type="ChEBI" id="CHEBI:57464"/>
        <dbReference type="ChEBI" id="CHEBI:61314"/>
        <dbReference type="EC" id="3.6.1.66"/>
    </reaction>
</comment>
<feature type="binding site" evidence="10">
    <location>
        <position position="39"/>
    </location>
    <ligand>
        <name>Mg(2+)</name>
        <dbReference type="ChEBI" id="CHEBI:18420"/>
    </ligand>
</feature>
<evidence type="ECO:0000256" key="7">
    <source>
        <dbReference type="ARBA" id="ARBA00023080"/>
    </source>
</evidence>
<evidence type="ECO:0000256" key="4">
    <source>
        <dbReference type="ARBA" id="ARBA00022741"/>
    </source>
</evidence>
<keyword evidence="3 10" id="KW-0479">Metal-binding</keyword>
<evidence type="ECO:0000313" key="13">
    <source>
        <dbReference type="Proteomes" id="UP000680020"/>
    </source>
</evidence>
<comment type="cofactor">
    <cofactor evidence="10">
        <name>Mg(2+)</name>
        <dbReference type="ChEBI" id="CHEBI:18420"/>
    </cofactor>
    <text evidence="10">Binds 1 Mg(2+) ion per subunit.</text>
</comment>
<comment type="caution">
    <text evidence="12">The sequence shown here is derived from an EMBL/GenBank/DDBJ whole genome shotgun (WGS) entry which is preliminary data.</text>
</comment>
<dbReference type="GO" id="GO:0017111">
    <property type="term" value="F:ribonucleoside triphosphate phosphatase activity"/>
    <property type="evidence" value="ECO:0007669"/>
    <property type="project" value="InterPro"/>
</dbReference>
<comment type="similarity">
    <text evidence="1 10 11">Belongs to the HAM1 NTPase family.</text>
</comment>
<evidence type="ECO:0000313" key="12">
    <source>
        <dbReference type="EMBL" id="MBS7825292.1"/>
    </source>
</evidence>
<dbReference type="Pfam" id="PF01725">
    <property type="entry name" value="Ham1p_like"/>
    <property type="match status" value="1"/>
</dbReference>
<proteinExistence type="inferred from homology"/>
<keyword evidence="4 10" id="KW-0547">Nucleotide-binding</keyword>
<dbReference type="CDD" id="cd00515">
    <property type="entry name" value="HAM1"/>
    <property type="match status" value="1"/>
</dbReference>
<feature type="binding site" evidence="10">
    <location>
        <position position="69"/>
    </location>
    <ligand>
        <name>substrate</name>
    </ligand>
</feature>
<keyword evidence="5 10" id="KW-0378">Hydrolase</keyword>
<gene>
    <name evidence="12" type="primary">rdgB</name>
    <name evidence="12" type="ORF">J7561_08765</name>
</gene>
<dbReference type="NCBIfam" id="TIGR00042">
    <property type="entry name" value="RdgB/HAM1 family non-canonical purine NTP pyrophosphatase"/>
    <property type="match status" value="1"/>
</dbReference>
<dbReference type="HAMAP" id="MF_01405">
    <property type="entry name" value="Non_canon_purine_NTPase"/>
    <property type="match status" value="1"/>
</dbReference>
<dbReference type="Proteomes" id="UP000680020">
    <property type="component" value="Unassembled WGS sequence"/>
</dbReference>
<name>A0A162V379_9GAMM</name>
<feature type="active site" description="Proton acceptor" evidence="10">
    <location>
        <position position="68"/>
    </location>
</feature>
<dbReference type="Gene3D" id="3.90.950.10">
    <property type="match status" value="1"/>
</dbReference>
<dbReference type="GO" id="GO:0036220">
    <property type="term" value="F:ITP diphosphatase activity"/>
    <property type="evidence" value="ECO:0007669"/>
    <property type="project" value="UniProtKB-UniRule"/>
</dbReference>
<dbReference type="SUPFAM" id="SSF52972">
    <property type="entry name" value="ITPase-like"/>
    <property type="match status" value="1"/>
</dbReference>
<dbReference type="InterPro" id="IPR029001">
    <property type="entry name" value="ITPase-like_fam"/>
</dbReference>
<dbReference type="GO" id="GO:0009146">
    <property type="term" value="P:purine nucleoside triphosphate catabolic process"/>
    <property type="evidence" value="ECO:0007669"/>
    <property type="project" value="UniProtKB-UniRule"/>
</dbReference>
<evidence type="ECO:0000256" key="6">
    <source>
        <dbReference type="ARBA" id="ARBA00022842"/>
    </source>
</evidence>
<dbReference type="PANTHER" id="PTHR11067">
    <property type="entry name" value="INOSINE TRIPHOSPHATE PYROPHOSPHATASE/HAM1 PROTEIN"/>
    <property type="match status" value="1"/>
</dbReference>
<dbReference type="InterPro" id="IPR002637">
    <property type="entry name" value="RdgB/HAM1"/>
</dbReference>
<dbReference type="GO" id="GO:0036222">
    <property type="term" value="F:XTP diphosphatase activity"/>
    <property type="evidence" value="ECO:0007669"/>
    <property type="project" value="UniProtKB-UniRule"/>
</dbReference>
<dbReference type="FunFam" id="3.90.950.10:FF:000001">
    <property type="entry name" value="dITP/XTP pyrophosphatase"/>
    <property type="match status" value="1"/>
</dbReference>
<evidence type="ECO:0000256" key="8">
    <source>
        <dbReference type="ARBA" id="ARBA00051875"/>
    </source>
</evidence>
<dbReference type="EC" id="3.6.1.66" evidence="10"/>
<feature type="binding site" evidence="10">
    <location>
        <position position="175"/>
    </location>
    <ligand>
        <name>substrate</name>
    </ligand>
</feature>
<comment type="function">
    <text evidence="10">Pyrophosphatase that catalyzes the hydrolysis of nucleoside triphosphates to their monophosphate derivatives, with a high preference for the non-canonical purine nucleotides XTP (xanthosine triphosphate), dITP (deoxyinosine triphosphate) and ITP. Seems to function as a house-cleaning enzyme that removes non-canonical purine nucleotides from the nucleotide pool, thus preventing their incorporation into DNA/RNA and avoiding chromosomal lesions.</text>
</comment>
<comment type="catalytic activity">
    <reaction evidence="8 10">
        <text>dITP + H2O = dIMP + diphosphate + H(+)</text>
        <dbReference type="Rhea" id="RHEA:28342"/>
        <dbReference type="ChEBI" id="CHEBI:15377"/>
        <dbReference type="ChEBI" id="CHEBI:15378"/>
        <dbReference type="ChEBI" id="CHEBI:33019"/>
        <dbReference type="ChEBI" id="CHEBI:61194"/>
        <dbReference type="ChEBI" id="CHEBI:61382"/>
        <dbReference type="EC" id="3.6.1.66"/>
    </reaction>
</comment>
<dbReference type="AlphaFoldDB" id="A0A162V379"/>
<evidence type="ECO:0000256" key="9">
    <source>
        <dbReference type="ARBA" id="ARBA00052017"/>
    </source>
</evidence>
<evidence type="ECO:0000256" key="3">
    <source>
        <dbReference type="ARBA" id="ARBA00022723"/>
    </source>
</evidence>
<dbReference type="PANTHER" id="PTHR11067:SF9">
    <property type="entry name" value="INOSINE TRIPHOSPHATE PYROPHOSPHATASE"/>
    <property type="match status" value="1"/>
</dbReference>
<feature type="binding site" evidence="10">
    <location>
        <begin position="7"/>
        <end position="12"/>
    </location>
    <ligand>
        <name>substrate</name>
    </ligand>
</feature>
<dbReference type="GO" id="GO:0035870">
    <property type="term" value="F:dITP diphosphatase activity"/>
    <property type="evidence" value="ECO:0007669"/>
    <property type="project" value="UniProtKB-UniRule"/>
</dbReference>
<dbReference type="InterPro" id="IPR020922">
    <property type="entry name" value="dITP/XTP_pyrophosphatase"/>
</dbReference>
<dbReference type="GO" id="GO:0000166">
    <property type="term" value="F:nucleotide binding"/>
    <property type="evidence" value="ECO:0007669"/>
    <property type="project" value="UniProtKB-KW"/>
</dbReference>
<comment type="catalytic activity">
    <reaction evidence="10">
        <text>ITP + H2O = IMP + diphosphate + H(+)</text>
        <dbReference type="Rhea" id="RHEA:29399"/>
        <dbReference type="ChEBI" id="CHEBI:15377"/>
        <dbReference type="ChEBI" id="CHEBI:15378"/>
        <dbReference type="ChEBI" id="CHEBI:33019"/>
        <dbReference type="ChEBI" id="CHEBI:58053"/>
        <dbReference type="ChEBI" id="CHEBI:61402"/>
        <dbReference type="EC" id="3.6.1.66"/>
    </reaction>
</comment>
<reference evidence="12" key="1">
    <citation type="submission" date="2021-03" db="EMBL/GenBank/DDBJ databases">
        <title>Identification and antibiotic profiling of Wohlfahrtiimonas chitiniclastica, an underestimated human pathogen.</title>
        <authorList>
            <person name="Kopf A."/>
            <person name="Bunk B."/>
            <person name="Coldewey S."/>
            <person name="Gunzer F."/>
            <person name="Riedel T."/>
            <person name="Schroettner P."/>
        </authorList>
    </citation>
    <scope>NUCLEOTIDE SEQUENCE</scope>
    <source>
        <strain evidence="12">DSM 100917</strain>
    </source>
</reference>
<evidence type="ECO:0000256" key="10">
    <source>
        <dbReference type="HAMAP-Rule" id="MF_01405"/>
    </source>
</evidence>
<dbReference type="GO" id="GO:0046872">
    <property type="term" value="F:metal ion binding"/>
    <property type="evidence" value="ECO:0007669"/>
    <property type="project" value="UniProtKB-KW"/>
</dbReference>
<evidence type="ECO:0000256" key="1">
    <source>
        <dbReference type="ARBA" id="ARBA00008023"/>
    </source>
</evidence>
<comment type="subunit">
    <text evidence="2 10">Homodimer.</text>
</comment>
<dbReference type="GO" id="GO:0009117">
    <property type="term" value="P:nucleotide metabolic process"/>
    <property type="evidence" value="ECO:0007669"/>
    <property type="project" value="UniProtKB-KW"/>
</dbReference>
<dbReference type="RefSeq" id="WP_008316000.1">
    <property type="nucleotide sequence ID" value="NZ_CP115969.1"/>
</dbReference>
<sequence>MEIVLASNNVGKIREFNELFSSLDIVVRPQSDFNIEDADECGLSFIENAIIKARHAAKESGLPAIADDSGIVVPYLKGAPGIHSARYSPVKEDDANNRLLLKNLTGVEDKDRAAFFISVLAFVRYAEDPTPLIAEGRIYGRILHEPVGEGGFGYDPLFFIEGLGKSMAELELAEKNQISHRAKALAHMKEQLKFILRTTTSIE</sequence>
<protein>
    <recommendedName>
        <fullName evidence="10">dITP/XTP pyrophosphatase</fullName>
        <ecNumber evidence="10">3.6.1.66</ecNumber>
    </recommendedName>
    <alternativeName>
        <fullName evidence="10">Non-canonical purine NTP pyrophosphatase</fullName>
    </alternativeName>
    <alternativeName>
        <fullName evidence="10">Non-standard purine NTP pyrophosphatase</fullName>
    </alternativeName>
    <alternativeName>
        <fullName evidence="10">Nucleoside-triphosphate diphosphatase</fullName>
    </alternativeName>
    <alternativeName>
        <fullName evidence="10">Nucleoside-triphosphate pyrophosphatase</fullName>
        <shortName evidence="10">NTPase</shortName>
    </alternativeName>
</protein>
<evidence type="ECO:0000256" key="5">
    <source>
        <dbReference type="ARBA" id="ARBA00022801"/>
    </source>
</evidence>
<keyword evidence="7 10" id="KW-0546">Nucleotide metabolism</keyword>
<dbReference type="GO" id="GO:0005829">
    <property type="term" value="C:cytosol"/>
    <property type="evidence" value="ECO:0007669"/>
    <property type="project" value="TreeGrafter"/>
</dbReference>
<evidence type="ECO:0000256" key="11">
    <source>
        <dbReference type="RuleBase" id="RU003781"/>
    </source>
</evidence>
<feature type="binding site" evidence="10">
    <location>
        <begin position="180"/>
        <end position="181"/>
    </location>
    <ligand>
        <name>substrate</name>
    </ligand>
</feature>
<accession>A0A162V379</accession>
<evidence type="ECO:0000256" key="2">
    <source>
        <dbReference type="ARBA" id="ARBA00011738"/>
    </source>
</evidence>
<keyword evidence="6 10" id="KW-0460">Magnesium</keyword>